<evidence type="ECO:0000256" key="1">
    <source>
        <dbReference type="ARBA" id="ARBA00001966"/>
    </source>
</evidence>
<dbReference type="AlphaFoldDB" id="A0A3P5Y5A5"/>
<dbReference type="EC" id="1.21.98.-" evidence="7"/>
<dbReference type="Gene3D" id="3.20.20.70">
    <property type="entry name" value="Aldolase class I"/>
    <property type="match status" value="1"/>
</dbReference>
<dbReference type="GO" id="GO:0051539">
    <property type="term" value="F:4 iron, 4 sulfur cluster binding"/>
    <property type="evidence" value="ECO:0007669"/>
    <property type="project" value="UniProtKB-KW"/>
</dbReference>
<dbReference type="EMBL" id="UXEP01000037">
    <property type="protein sequence ID" value="VDC43421.1"/>
    <property type="molecule type" value="Genomic_DNA"/>
</dbReference>
<evidence type="ECO:0000256" key="4">
    <source>
        <dbReference type="ARBA" id="ARBA00022723"/>
    </source>
</evidence>
<evidence type="ECO:0000256" key="6">
    <source>
        <dbReference type="ARBA" id="ARBA00023014"/>
    </source>
</evidence>
<sequence length="368" mass="42636">MDERLWLTNWNRLYVKNEIHLKKAIAPLYVGFKITENCNQRCRHCWAGKNKITHHSLDEIKVALEKIKFLNPYHVTITGGEPLVHDSWLEILQFAKNNFPVIELFTNGVLLNENHIQILSELMDELDYIQLSLDGLKETYKKQRGSDDFDIVINNIKCIVQYGINVRINMTVTHYNIDEIVEVYELVRNLGVTSFSVSPVYPLRRGERLVPLVDYEKYLFFGNKIEKIHSKSKSDMNLTVIYPIEIQSKSADYTVENEIHQFNTDLLHWTVDGKGDIFHFMDQFPYDELKIGNIYQNAIEELSERDFQIQTSILSHSSKGLKCAHCSLAASCPGIAYANSFPELAFSYRRCTFNETAKYTGNITEFGK</sequence>
<gene>
    <name evidence="7" type="primary">albA</name>
    <name evidence="7" type="ORF">FMV2238Y02_19220</name>
</gene>
<dbReference type="SUPFAM" id="SSF102114">
    <property type="entry name" value="Radical SAM enzymes"/>
    <property type="match status" value="1"/>
</dbReference>
<keyword evidence="6" id="KW-0411">Iron-sulfur</keyword>
<dbReference type="PROSITE" id="PS51918">
    <property type="entry name" value="RADICAL_SAM"/>
    <property type="match status" value="1"/>
</dbReference>
<evidence type="ECO:0000256" key="5">
    <source>
        <dbReference type="ARBA" id="ARBA00023004"/>
    </source>
</evidence>
<dbReference type="SFLD" id="SFLDS00029">
    <property type="entry name" value="Radical_SAM"/>
    <property type="match status" value="1"/>
</dbReference>
<dbReference type="Pfam" id="PF04055">
    <property type="entry name" value="Radical_SAM"/>
    <property type="match status" value="1"/>
</dbReference>
<dbReference type="InterPro" id="IPR007197">
    <property type="entry name" value="rSAM"/>
</dbReference>
<comment type="cofactor">
    <cofactor evidence="1">
        <name>[4Fe-4S] cluster</name>
        <dbReference type="ChEBI" id="CHEBI:49883"/>
    </cofactor>
</comment>
<keyword evidence="4" id="KW-0479">Metal-binding</keyword>
<dbReference type="SFLD" id="SFLDG01067">
    <property type="entry name" value="SPASM/twitch_domain_containing"/>
    <property type="match status" value="1"/>
</dbReference>
<dbReference type="InterPro" id="IPR058240">
    <property type="entry name" value="rSAM_sf"/>
</dbReference>
<dbReference type="PANTHER" id="PTHR11228">
    <property type="entry name" value="RADICAL SAM DOMAIN PROTEIN"/>
    <property type="match status" value="1"/>
</dbReference>
<dbReference type="InterPro" id="IPR017200">
    <property type="entry name" value="PqqE-like"/>
</dbReference>
<dbReference type="CDD" id="cd01335">
    <property type="entry name" value="Radical_SAM"/>
    <property type="match status" value="1"/>
</dbReference>
<dbReference type="PIRSF" id="PIRSF037420">
    <property type="entry name" value="PQQ_syn_pqqE"/>
    <property type="match status" value="1"/>
</dbReference>
<dbReference type="SMART" id="SM00729">
    <property type="entry name" value="Elp3"/>
    <property type="match status" value="1"/>
</dbReference>
<evidence type="ECO:0000313" key="8">
    <source>
        <dbReference type="Proteomes" id="UP000280759"/>
    </source>
</evidence>
<organism evidence="7 8">
    <name type="scientific">Streptococcus canis</name>
    <dbReference type="NCBI Taxonomy" id="1329"/>
    <lineage>
        <taxon>Bacteria</taxon>
        <taxon>Bacillati</taxon>
        <taxon>Bacillota</taxon>
        <taxon>Bacilli</taxon>
        <taxon>Lactobacillales</taxon>
        <taxon>Streptococcaceae</taxon>
        <taxon>Streptococcus</taxon>
    </lineage>
</organism>
<dbReference type="SFLD" id="SFLDG01386">
    <property type="entry name" value="main_SPASM_domain-containing"/>
    <property type="match status" value="1"/>
</dbReference>
<keyword evidence="8" id="KW-1185">Reference proteome</keyword>
<keyword evidence="2" id="KW-0004">4Fe-4S</keyword>
<keyword evidence="5" id="KW-0408">Iron</keyword>
<dbReference type="InterPro" id="IPR050377">
    <property type="entry name" value="Radical_SAM_PqqE_MftC-like"/>
</dbReference>
<proteinExistence type="predicted"/>
<dbReference type="Proteomes" id="UP000280759">
    <property type="component" value="Unassembled WGS sequence"/>
</dbReference>
<dbReference type="RefSeq" id="WP_093998655.1">
    <property type="nucleotide sequence ID" value="NZ_CP046521.1"/>
</dbReference>
<dbReference type="InterPro" id="IPR006638">
    <property type="entry name" value="Elp3/MiaA/NifB-like_rSAM"/>
</dbReference>
<dbReference type="GO" id="GO:0016491">
    <property type="term" value="F:oxidoreductase activity"/>
    <property type="evidence" value="ECO:0007669"/>
    <property type="project" value="UniProtKB-KW"/>
</dbReference>
<dbReference type="InterPro" id="IPR013785">
    <property type="entry name" value="Aldolase_TIM"/>
</dbReference>
<evidence type="ECO:0000256" key="3">
    <source>
        <dbReference type="ARBA" id="ARBA00022691"/>
    </source>
</evidence>
<dbReference type="PANTHER" id="PTHR11228:SF7">
    <property type="entry name" value="PQQA PEPTIDE CYCLASE"/>
    <property type="match status" value="1"/>
</dbReference>
<evidence type="ECO:0000313" key="7">
    <source>
        <dbReference type="EMBL" id="VDC43421.1"/>
    </source>
</evidence>
<evidence type="ECO:0000256" key="2">
    <source>
        <dbReference type="ARBA" id="ARBA00022485"/>
    </source>
</evidence>
<keyword evidence="3" id="KW-0949">S-adenosyl-L-methionine</keyword>
<keyword evidence="7" id="KW-0560">Oxidoreductase</keyword>
<protein>
    <submittedName>
        <fullName evidence="7">Antilisterial bacteriocin subtilosin biosynthesis protein AlbA</fullName>
        <ecNumber evidence="7">1.21.98.-</ecNumber>
    </submittedName>
</protein>
<name>A0A3P5Y5A5_STRCB</name>
<dbReference type="GO" id="GO:0046872">
    <property type="term" value="F:metal ion binding"/>
    <property type="evidence" value="ECO:0007669"/>
    <property type="project" value="UniProtKB-KW"/>
</dbReference>
<reference evidence="7 8" key="1">
    <citation type="submission" date="2018-10" db="EMBL/GenBank/DDBJ databases">
        <authorList>
            <consortium name="Molecular Microbiology and Infection Unit (UMMI)"/>
            <person name="Machado M."/>
        </authorList>
    </citation>
    <scope>NUCLEOTIDE SEQUENCE [LARGE SCALE GENOMIC DNA]</scope>
    <source>
        <strain evidence="7">FMV2238.02</strain>
    </source>
</reference>
<accession>A0A3P5Y5A5</accession>